<feature type="region of interest" description="Disordered" evidence="10">
    <location>
        <begin position="199"/>
        <end position="226"/>
    </location>
</feature>
<evidence type="ECO:0000256" key="2">
    <source>
        <dbReference type="ARBA" id="ARBA00011484"/>
    </source>
</evidence>
<keyword evidence="5 9" id="KW-0450">Lipoyl</keyword>
<dbReference type="GO" id="GO:0045254">
    <property type="term" value="C:pyruvate dehydrogenase complex"/>
    <property type="evidence" value="ECO:0007669"/>
    <property type="project" value="UniProtKB-UniRule"/>
</dbReference>
<dbReference type="PROSITE" id="PS50968">
    <property type="entry name" value="BIOTINYL_LIPOYL"/>
    <property type="match status" value="2"/>
</dbReference>
<dbReference type="InterPro" id="IPR036625">
    <property type="entry name" value="E3-bd_dom_sf"/>
</dbReference>
<dbReference type="Pfam" id="PF02817">
    <property type="entry name" value="E3_binding"/>
    <property type="match status" value="1"/>
</dbReference>
<dbReference type="InterPro" id="IPR011053">
    <property type="entry name" value="Single_hybrid_motif"/>
</dbReference>
<evidence type="ECO:0000256" key="4">
    <source>
        <dbReference type="ARBA" id="ARBA00022737"/>
    </source>
</evidence>
<dbReference type="Pfam" id="PF00198">
    <property type="entry name" value="2-oxoacid_dh"/>
    <property type="match status" value="1"/>
</dbReference>
<gene>
    <name evidence="13" type="ordered locus">Bphyt_2590</name>
</gene>
<keyword evidence="13" id="KW-0670">Pyruvate</keyword>
<dbReference type="NCBIfam" id="TIGR01348">
    <property type="entry name" value="PDHac_trf_long"/>
    <property type="match status" value="1"/>
</dbReference>
<dbReference type="PROSITE" id="PS00189">
    <property type="entry name" value="LIPOYL"/>
    <property type="match status" value="2"/>
</dbReference>
<proteinExistence type="inferred from homology"/>
<protein>
    <recommendedName>
        <fullName evidence="9">Acetyltransferase component of pyruvate dehydrogenase complex</fullName>
        <ecNumber evidence="9">2.3.1.12</ecNumber>
    </recommendedName>
</protein>
<evidence type="ECO:0000259" key="11">
    <source>
        <dbReference type="PROSITE" id="PS50968"/>
    </source>
</evidence>
<dbReference type="SUPFAM" id="SSF47005">
    <property type="entry name" value="Peripheral subunit-binding domain of 2-oxo acid dehydrogenase complex"/>
    <property type="match status" value="1"/>
</dbReference>
<dbReference type="GO" id="GO:0031405">
    <property type="term" value="F:lipoic acid binding"/>
    <property type="evidence" value="ECO:0007669"/>
    <property type="project" value="TreeGrafter"/>
</dbReference>
<dbReference type="Gene3D" id="2.40.50.100">
    <property type="match status" value="2"/>
</dbReference>
<dbReference type="Proteomes" id="UP000001739">
    <property type="component" value="Chromosome 1"/>
</dbReference>
<dbReference type="Pfam" id="PF00364">
    <property type="entry name" value="Biotin_lipoyl"/>
    <property type="match status" value="2"/>
</dbReference>
<sequence>MSQAIEVKVPDIGDYKDIPVIEVLVKAGDTVEKEQSLVTLESDKATMDVPSSAAGVVKEVKVKVGDNVSEGSLIVVLEGAEGGAAAPAPAPAAAPAPSAAAAPAAAPVPAASGGGLQEVKVPDIGDYKDIPVIEVAVKVGDRVEKEQSLVTLESDKATMDVPSSAAGVVKEVKVKVGDTVSEGSVIVIVEAEGGAAAAPAPAPKQAVEKPSDAPATPSPAPAAPSALAQAPVIPAGEGGARHASHASPSVRKFARELGVDVTQVQGTGPKNRITQADVTAFIKGVMTGQRAAPAGAAAPAAAGGGGELNLLPWPKVDFTKFGPVDPKPLSRIKKISGANLHRNWVMIPHVTNNDEADITELEALRVKLNKEYEKSGVKITMLAFVIKAVVSALKQFPTFNASLDGDNLVFKQYFHIGFAADTPNGLVVPVIRDADKKGLIDIAKEMAELSKLARDGKLKPDQMQGGCFSISSLGGIGGTNFTPIINAPEVAILGLSRGAMKPVWDGKQFVPRLTLPLSLSYDHRVIDGAAAARFNAYLGALLADFRRVIL</sequence>
<comment type="similarity">
    <text evidence="1 9">Belongs to the 2-oxoacid dehydrogenase family.</text>
</comment>
<keyword evidence="6 9" id="KW-0012">Acyltransferase</keyword>
<comment type="subunit">
    <text evidence="2 9">Forms a 24-polypeptide structural core with octahedral symmetry.</text>
</comment>
<dbReference type="PANTHER" id="PTHR43178:SF2">
    <property type="entry name" value="DIHYDROLIPOYLLYSINE-RESIDUE ACETYLTRANSFERASE COMPONENT OF PYRUVATE DEHYDROGENASE COMPLEX"/>
    <property type="match status" value="1"/>
</dbReference>
<dbReference type="AlphaFoldDB" id="B2T5N3"/>
<evidence type="ECO:0000256" key="5">
    <source>
        <dbReference type="ARBA" id="ARBA00022823"/>
    </source>
</evidence>
<dbReference type="SUPFAM" id="SSF51230">
    <property type="entry name" value="Single hybrid motif"/>
    <property type="match status" value="2"/>
</dbReference>
<dbReference type="InterPro" id="IPR001078">
    <property type="entry name" value="2-oxoacid_DH_actylTfrase"/>
</dbReference>
<dbReference type="HOGENOM" id="CLU_016733_10_0_4"/>
<dbReference type="InterPro" id="IPR006256">
    <property type="entry name" value="AcTrfase_Pyrv_DH_cplx"/>
</dbReference>
<dbReference type="EMBL" id="CP001052">
    <property type="protein sequence ID" value="ACD16985.1"/>
    <property type="molecule type" value="Genomic_DNA"/>
</dbReference>
<dbReference type="Gene3D" id="3.30.559.10">
    <property type="entry name" value="Chloramphenicol acetyltransferase-like domain"/>
    <property type="match status" value="1"/>
</dbReference>
<feature type="domain" description="Lipoyl-binding" evidence="11">
    <location>
        <begin position="116"/>
        <end position="190"/>
    </location>
</feature>
<dbReference type="GO" id="GO:0004742">
    <property type="term" value="F:dihydrolipoyllysine-residue acetyltransferase activity"/>
    <property type="evidence" value="ECO:0007669"/>
    <property type="project" value="UniProtKB-UniRule"/>
</dbReference>
<name>B2T5N3_PARPJ</name>
<dbReference type="FunFam" id="3.30.559.10:FF:000004">
    <property type="entry name" value="Acetyltransferase component of pyruvate dehydrogenase complex"/>
    <property type="match status" value="1"/>
</dbReference>
<evidence type="ECO:0000256" key="8">
    <source>
        <dbReference type="ARBA" id="ARBA00048370"/>
    </source>
</evidence>
<keyword evidence="3 9" id="KW-0808">Transferase</keyword>
<dbReference type="InterPro" id="IPR050743">
    <property type="entry name" value="2-oxoacid_DH_E2_comp"/>
</dbReference>
<evidence type="ECO:0000256" key="6">
    <source>
        <dbReference type="ARBA" id="ARBA00023315"/>
    </source>
</evidence>
<dbReference type="eggNOG" id="COG0508">
    <property type="taxonomic scope" value="Bacteria"/>
</dbReference>
<dbReference type="GO" id="GO:0006086">
    <property type="term" value="P:pyruvate decarboxylation to acetyl-CoA"/>
    <property type="evidence" value="ECO:0007669"/>
    <property type="project" value="UniProtKB-UniRule"/>
</dbReference>
<dbReference type="InterPro" id="IPR003016">
    <property type="entry name" value="2-oxoA_DH_lipoyl-BS"/>
</dbReference>
<dbReference type="InterPro" id="IPR000089">
    <property type="entry name" value="Biotin_lipoyl"/>
</dbReference>
<comment type="catalytic activity">
    <reaction evidence="8 9">
        <text>N(6)-[(R)-dihydrolipoyl]-L-lysyl-[protein] + acetyl-CoA = N(6)-[(R)-S(8)-acetyldihydrolipoyl]-L-lysyl-[protein] + CoA</text>
        <dbReference type="Rhea" id="RHEA:17017"/>
        <dbReference type="Rhea" id="RHEA-COMP:10475"/>
        <dbReference type="Rhea" id="RHEA-COMP:10478"/>
        <dbReference type="ChEBI" id="CHEBI:57287"/>
        <dbReference type="ChEBI" id="CHEBI:57288"/>
        <dbReference type="ChEBI" id="CHEBI:83100"/>
        <dbReference type="ChEBI" id="CHEBI:83111"/>
        <dbReference type="EC" id="2.3.1.12"/>
    </reaction>
</comment>
<dbReference type="STRING" id="398527.Bphyt_2590"/>
<dbReference type="InterPro" id="IPR004167">
    <property type="entry name" value="PSBD"/>
</dbReference>
<dbReference type="SUPFAM" id="SSF52777">
    <property type="entry name" value="CoA-dependent acyltransferases"/>
    <property type="match status" value="1"/>
</dbReference>
<evidence type="ECO:0000256" key="9">
    <source>
        <dbReference type="RuleBase" id="RU361137"/>
    </source>
</evidence>
<dbReference type="EC" id="2.3.1.12" evidence="9"/>
<reference evidence="13 14" key="1">
    <citation type="journal article" date="2011" name="J. Bacteriol.">
        <title>Complete genome sequence of the plant growth-promoting endophyte Burkholderia phytofirmans strain PsJN.</title>
        <authorList>
            <person name="Weilharter A."/>
            <person name="Mitter B."/>
            <person name="Shin M.V."/>
            <person name="Chain P.S."/>
            <person name="Nowak J."/>
            <person name="Sessitsch A."/>
        </authorList>
    </citation>
    <scope>NUCLEOTIDE SEQUENCE [LARGE SCALE GENOMIC DNA]</scope>
    <source>
        <strain evidence="14">DSM 17436 / LMG 22146 / PsJN</strain>
    </source>
</reference>
<comment type="function">
    <text evidence="7">The pyruvate dehydrogenase complex catalyzes the overall conversion of pyruvate to acetyl-CoA and CO(2). It contains multiple copies of three enzymatic components: pyruvate dehydrogenase (E1), dihydrolipoamide acetyltransferase (E2) and lipoamide dehydrogenase (E3).</text>
</comment>
<evidence type="ECO:0000256" key="3">
    <source>
        <dbReference type="ARBA" id="ARBA00022679"/>
    </source>
</evidence>
<dbReference type="PANTHER" id="PTHR43178">
    <property type="entry name" value="DIHYDROLIPOAMIDE ACETYLTRANSFERASE COMPONENT OF PYRUVATE DEHYDROGENASE COMPLEX"/>
    <property type="match status" value="1"/>
</dbReference>
<comment type="cofactor">
    <cofactor evidence="9">
        <name>(R)-lipoate</name>
        <dbReference type="ChEBI" id="CHEBI:83088"/>
    </cofactor>
    <text evidence="9">Binds 2 lipoyl cofactors covalently.</text>
</comment>
<organism evidence="13 14">
    <name type="scientific">Paraburkholderia phytofirmans (strain DSM 17436 / LMG 22146 / PsJN)</name>
    <name type="common">Burkholderia phytofirmans</name>
    <dbReference type="NCBI Taxonomy" id="398527"/>
    <lineage>
        <taxon>Bacteria</taxon>
        <taxon>Pseudomonadati</taxon>
        <taxon>Pseudomonadota</taxon>
        <taxon>Betaproteobacteria</taxon>
        <taxon>Burkholderiales</taxon>
        <taxon>Burkholderiaceae</taxon>
        <taxon>Paraburkholderia</taxon>
    </lineage>
</organism>
<evidence type="ECO:0000259" key="12">
    <source>
        <dbReference type="PROSITE" id="PS51826"/>
    </source>
</evidence>
<keyword evidence="4" id="KW-0677">Repeat</keyword>
<evidence type="ECO:0000256" key="10">
    <source>
        <dbReference type="SAM" id="MobiDB-lite"/>
    </source>
</evidence>
<feature type="domain" description="Lipoyl-binding" evidence="11">
    <location>
        <begin position="4"/>
        <end position="78"/>
    </location>
</feature>
<accession>B2T5N3</accession>
<evidence type="ECO:0000256" key="1">
    <source>
        <dbReference type="ARBA" id="ARBA00007317"/>
    </source>
</evidence>
<dbReference type="CDD" id="cd06849">
    <property type="entry name" value="lipoyl_domain"/>
    <property type="match status" value="2"/>
</dbReference>
<dbReference type="GO" id="GO:0005737">
    <property type="term" value="C:cytoplasm"/>
    <property type="evidence" value="ECO:0007669"/>
    <property type="project" value="TreeGrafter"/>
</dbReference>
<dbReference type="KEGG" id="bpy:Bphyt_2590"/>
<evidence type="ECO:0000256" key="7">
    <source>
        <dbReference type="ARBA" id="ARBA00025211"/>
    </source>
</evidence>
<dbReference type="InterPro" id="IPR023213">
    <property type="entry name" value="CAT-like_dom_sf"/>
</dbReference>
<evidence type="ECO:0000313" key="14">
    <source>
        <dbReference type="Proteomes" id="UP000001739"/>
    </source>
</evidence>
<dbReference type="OrthoDB" id="9805770at2"/>
<dbReference type="FunFam" id="2.40.50.100:FF:000009">
    <property type="entry name" value="Acetyltransferase component of pyruvate dehydrogenase complex"/>
    <property type="match status" value="2"/>
</dbReference>
<dbReference type="PROSITE" id="PS51826">
    <property type="entry name" value="PSBD"/>
    <property type="match status" value="1"/>
</dbReference>
<dbReference type="RefSeq" id="WP_012433578.1">
    <property type="nucleotide sequence ID" value="NC_010681.1"/>
</dbReference>
<feature type="domain" description="Peripheral subunit-binding (PSBD)" evidence="12">
    <location>
        <begin position="245"/>
        <end position="282"/>
    </location>
</feature>
<dbReference type="Gene3D" id="4.10.320.10">
    <property type="entry name" value="E3-binding domain"/>
    <property type="match status" value="1"/>
</dbReference>
<evidence type="ECO:0000313" key="13">
    <source>
        <dbReference type="EMBL" id="ACD16985.1"/>
    </source>
</evidence>